<keyword evidence="2" id="KW-1185">Reference proteome</keyword>
<sequence>MGLPSCTSAVWRRAYRESVALGAVCCCLLRREKAGAKEEEGKTGAECHHFRPGKPEVPVRTLPRTSRKMQYERSLEESEKCSSLADDRASFFLLE</sequence>
<reference evidence="1 2" key="1">
    <citation type="journal article" date="2020" name="Cell">
        <title>Large-Scale Comparative Analyses of Tick Genomes Elucidate Their Genetic Diversity and Vector Capacities.</title>
        <authorList>
            <consortium name="Tick Genome and Microbiome Consortium (TIGMIC)"/>
            <person name="Jia N."/>
            <person name="Wang J."/>
            <person name="Shi W."/>
            <person name="Du L."/>
            <person name="Sun Y."/>
            <person name="Zhan W."/>
            <person name="Jiang J.F."/>
            <person name="Wang Q."/>
            <person name="Zhang B."/>
            <person name="Ji P."/>
            <person name="Bell-Sakyi L."/>
            <person name="Cui X.M."/>
            <person name="Yuan T.T."/>
            <person name="Jiang B.G."/>
            <person name="Yang W.F."/>
            <person name="Lam T.T."/>
            <person name="Chang Q.C."/>
            <person name="Ding S.J."/>
            <person name="Wang X.J."/>
            <person name="Zhu J.G."/>
            <person name="Ruan X.D."/>
            <person name="Zhao L."/>
            <person name="Wei J.T."/>
            <person name="Ye R.Z."/>
            <person name="Que T.C."/>
            <person name="Du C.H."/>
            <person name="Zhou Y.H."/>
            <person name="Cheng J.X."/>
            <person name="Dai P.F."/>
            <person name="Guo W.B."/>
            <person name="Han X.H."/>
            <person name="Huang E.J."/>
            <person name="Li L.F."/>
            <person name="Wei W."/>
            <person name="Gao Y.C."/>
            <person name="Liu J.Z."/>
            <person name="Shao H.Z."/>
            <person name="Wang X."/>
            <person name="Wang C.C."/>
            <person name="Yang T.C."/>
            <person name="Huo Q.B."/>
            <person name="Li W."/>
            <person name="Chen H.Y."/>
            <person name="Chen S.E."/>
            <person name="Zhou L.G."/>
            <person name="Ni X.B."/>
            <person name="Tian J.H."/>
            <person name="Sheng Y."/>
            <person name="Liu T."/>
            <person name="Pan Y.S."/>
            <person name="Xia L.Y."/>
            <person name="Li J."/>
            <person name="Zhao F."/>
            <person name="Cao W.C."/>
        </authorList>
    </citation>
    <scope>NUCLEOTIDE SEQUENCE [LARGE SCALE GENOMIC DNA]</scope>
    <source>
        <strain evidence="1">Iper-2018</strain>
    </source>
</reference>
<gene>
    <name evidence="1" type="ORF">HPB47_012774</name>
</gene>
<protein>
    <submittedName>
        <fullName evidence="1">Uncharacterized protein</fullName>
    </submittedName>
</protein>
<evidence type="ECO:0000313" key="2">
    <source>
        <dbReference type="Proteomes" id="UP000805193"/>
    </source>
</evidence>
<comment type="caution">
    <text evidence="1">The sequence shown here is derived from an EMBL/GenBank/DDBJ whole genome shotgun (WGS) entry which is preliminary data.</text>
</comment>
<evidence type="ECO:0000313" key="1">
    <source>
        <dbReference type="EMBL" id="KAG0410104.1"/>
    </source>
</evidence>
<dbReference type="Proteomes" id="UP000805193">
    <property type="component" value="Unassembled WGS sequence"/>
</dbReference>
<proteinExistence type="predicted"/>
<organism evidence="1 2">
    <name type="scientific">Ixodes persulcatus</name>
    <name type="common">Taiga tick</name>
    <dbReference type="NCBI Taxonomy" id="34615"/>
    <lineage>
        <taxon>Eukaryota</taxon>
        <taxon>Metazoa</taxon>
        <taxon>Ecdysozoa</taxon>
        <taxon>Arthropoda</taxon>
        <taxon>Chelicerata</taxon>
        <taxon>Arachnida</taxon>
        <taxon>Acari</taxon>
        <taxon>Parasitiformes</taxon>
        <taxon>Ixodida</taxon>
        <taxon>Ixodoidea</taxon>
        <taxon>Ixodidae</taxon>
        <taxon>Ixodinae</taxon>
        <taxon>Ixodes</taxon>
    </lineage>
</organism>
<name>A0AC60NSI5_IXOPE</name>
<dbReference type="EMBL" id="JABSTQ010011553">
    <property type="protein sequence ID" value="KAG0410104.1"/>
    <property type="molecule type" value="Genomic_DNA"/>
</dbReference>
<accession>A0AC60NSI5</accession>